<dbReference type="EMBL" id="JAQJZL010000010">
    <property type="protein sequence ID" value="KAJ6035471.1"/>
    <property type="molecule type" value="Genomic_DNA"/>
</dbReference>
<comment type="caution">
    <text evidence="4">The sequence shown here is derived from an EMBL/GenBank/DDBJ whole genome shotgun (WGS) entry which is preliminary data.</text>
</comment>
<dbReference type="Gene3D" id="3.40.50.720">
    <property type="entry name" value="NAD(P)-binding Rossmann-like Domain"/>
    <property type="match status" value="1"/>
</dbReference>
<evidence type="ECO:0000259" key="3">
    <source>
        <dbReference type="Pfam" id="PF05368"/>
    </source>
</evidence>
<reference evidence="4" key="1">
    <citation type="journal article" date="2023" name="IMA Fungus">
        <title>Comparative genomic study of the Penicillium genus elucidates a diverse pangenome and 15 lateral gene transfer events.</title>
        <authorList>
            <person name="Petersen C."/>
            <person name="Sorensen T."/>
            <person name="Nielsen M.R."/>
            <person name="Sondergaard T.E."/>
            <person name="Sorensen J.L."/>
            <person name="Fitzpatrick D.A."/>
            <person name="Frisvad J.C."/>
            <person name="Nielsen K.L."/>
        </authorList>
    </citation>
    <scope>NUCLEOTIDE SEQUENCE</scope>
    <source>
        <strain evidence="4">IBT 15450</strain>
    </source>
</reference>
<keyword evidence="2" id="KW-0521">NADP</keyword>
<protein>
    <recommendedName>
        <fullName evidence="3">NmrA-like domain-containing protein</fullName>
    </recommendedName>
</protein>
<organism evidence="4 5">
    <name type="scientific">Penicillium canescens</name>
    <dbReference type="NCBI Taxonomy" id="5083"/>
    <lineage>
        <taxon>Eukaryota</taxon>
        <taxon>Fungi</taxon>
        <taxon>Dikarya</taxon>
        <taxon>Ascomycota</taxon>
        <taxon>Pezizomycotina</taxon>
        <taxon>Eurotiomycetes</taxon>
        <taxon>Eurotiomycetidae</taxon>
        <taxon>Eurotiales</taxon>
        <taxon>Aspergillaceae</taxon>
        <taxon>Penicillium</taxon>
    </lineage>
</organism>
<gene>
    <name evidence="4" type="ORF">N7460_009646</name>
</gene>
<evidence type="ECO:0000256" key="2">
    <source>
        <dbReference type="ARBA" id="ARBA00022857"/>
    </source>
</evidence>
<proteinExistence type="inferred from homology"/>
<dbReference type="InterPro" id="IPR051164">
    <property type="entry name" value="NmrA-like_oxidored"/>
</dbReference>
<accession>A0AAD6I9F0</accession>
<evidence type="ECO:0000313" key="4">
    <source>
        <dbReference type="EMBL" id="KAJ6035471.1"/>
    </source>
</evidence>
<dbReference type="InterPro" id="IPR008030">
    <property type="entry name" value="NmrA-like"/>
</dbReference>
<sequence>MAKKIIAIVGVAGNQGASVAGLFVGKGDWHVRGLTRNPSRPASRAWGDKGVELVIADLNDVASLKPAFAGSTVIYGVTDFWGIVADSKVQERAQAQLTWPLTRLRCKHGRNIVGAANAPWTPWIGNFVNALLQVEPGKNLLGYASILSWNGFAALWGKTHGVTCRFQRLDHTVLENAVPGDIGEELADMFDYIRDLAMMVVIQALSTPKT</sequence>
<dbReference type="Proteomes" id="UP001219568">
    <property type="component" value="Unassembled WGS sequence"/>
</dbReference>
<dbReference type="PANTHER" id="PTHR42748:SF26">
    <property type="entry name" value="NMRA-LIKE DOMAIN-CONTAINING PROTEIN"/>
    <property type="match status" value="1"/>
</dbReference>
<dbReference type="PANTHER" id="PTHR42748">
    <property type="entry name" value="NITROGEN METABOLITE REPRESSION PROTEIN NMRA FAMILY MEMBER"/>
    <property type="match status" value="1"/>
</dbReference>
<keyword evidence="5" id="KW-1185">Reference proteome</keyword>
<evidence type="ECO:0000256" key="1">
    <source>
        <dbReference type="ARBA" id="ARBA00006328"/>
    </source>
</evidence>
<comment type="similarity">
    <text evidence="1">Belongs to the NmrA-type oxidoreductase family.</text>
</comment>
<dbReference type="SUPFAM" id="SSF51735">
    <property type="entry name" value="NAD(P)-binding Rossmann-fold domains"/>
    <property type="match status" value="1"/>
</dbReference>
<feature type="domain" description="NmrA-like" evidence="3">
    <location>
        <begin position="3"/>
        <end position="86"/>
    </location>
</feature>
<name>A0AAD6I9F0_PENCN</name>
<dbReference type="GO" id="GO:0005634">
    <property type="term" value="C:nucleus"/>
    <property type="evidence" value="ECO:0007669"/>
    <property type="project" value="TreeGrafter"/>
</dbReference>
<dbReference type="InterPro" id="IPR036291">
    <property type="entry name" value="NAD(P)-bd_dom_sf"/>
</dbReference>
<evidence type="ECO:0000313" key="5">
    <source>
        <dbReference type="Proteomes" id="UP001219568"/>
    </source>
</evidence>
<dbReference type="Pfam" id="PF05368">
    <property type="entry name" value="NmrA"/>
    <property type="match status" value="1"/>
</dbReference>
<dbReference type="AlphaFoldDB" id="A0AAD6I9F0"/>
<reference evidence="4" key="2">
    <citation type="submission" date="2023-01" db="EMBL/GenBank/DDBJ databases">
        <authorList>
            <person name="Petersen C."/>
        </authorList>
    </citation>
    <scope>NUCLEOTIDE SEQUENCE</scope>
    <source>
        <strain evidence="4">IBT 15450</strain>
    </source>
</reference>